<dbReference type="InterPro" id="IPR019999">
    <property type="entry name" value="Anth_synth_I-like"/>
</dbReference>
<dbReference type="PANTHER" id="PTHR11236">
    <property type="entry name" value="AMINOBENZOATE/ANTHRANILATE SYNTHASE"/>
    <property type="match status" value="1"/>
</dbReference>
<evidence type="ECO:0000256" key="15">
    <source>
        <dbReference type="RuleBase" id="RU364045"/>
    </source>
</evidence>
<evidence type="ECO:0000256" key="1">
    <source>
        <dbReference type="ARBA" id="ARBA00001946"/>
    </source>
</evidence>
<evidence type="ECO:0000313" key="19">
    <source>
        <dbReference type="Proteomes" id="UP000030512"/>
    </source>
</evidence>
<dbReference type="InterPro" id="IPR005256">
    <property type="entry name" value="Anth_synth_I_PabB"/>
</dbReference>
<evidence type="ECO:0000256" key="12">
    <source>
        <dbReference type="ARBA" id="ARBA00023239"/>
    </source>
</evidence>
<dbReference type="Pfam" id="PF00425">
    <property type="entry name" value="Chorismate_bind"/>
    <property type="match status" value="1"/>
</dbReference>
<keyword evidence="9 15" id="KW-0822">Tryptophan biosynthesis</keyword>
<keyword evidence="19" id="KW-1185">Reference proteome</keyword>
<keyword evidence="11 15" id="KW-0057">Aromatic amino acid biosynthesis</keyword>
<evidence type="ECO:0000259" key="16">
    <source>
        <dbReference type="Pfam" id="PF00425"/>
    </source>
</evidence>
<dbReference type="KEGG" id="mdn:JT25_009885"/>
<keyword evidence="12 15" id="KW-0456">Lyase</keyword>
<gene>
    <name evidence="15" type="primary">trpE</name>
    <name evidence="18" type="ORF">JT25_009885</name>
</gene>
<dbReference type="Pfam" id="PF04715">
    <property type="entry name" value="Anth_synt_I_N"/>
    <property type="match status" value="1"/>
</dbReference>
<dbReference type="GO" id="GO:0004049">
    <property type="term" value="F:anthranilate synthase activity"/>
    <property type="evidence" value="ECO:0007669"/>
    <property type="project" value="UniProtKB-EC"/>
</dbReference>
<evidence type="ECO:0000256" key="13">
    <source>
        <dbReference type="ARBA" id="ARBA00025634"/>
    </source>
</evidence>
<dbReference type="PANTHER" id="PTHR11236:SF48">
    <property type="entry name" value="ISOCHORISMATE SYNTHASE MENF"/>
    <property type="match status" value="1"/>
</dbReference>
<accession>A0A126T3X7</accession>
<feature type="domain" description="Anthranilate synthase component I N-terminal" evidence="17">
    <location>
        <begin position="26"/>
        <end position="167"/>
    </location>
</feature>
<dbReference type="NCBIfam" id="TIGR00564">
    <property type="entry name" value="trpE_most"/>
    <property type="match status" value="1"/>
</dbReference>
<organism evidence="18 19">
    <name type="scientific">Methylomonas denitrificans</name>
    <dbReference type="NCBI Taxonomy" id="1538553"/>
    <lineage>
        <taxon>Bacteria</taxon>
        <taxon>Pseudomonadati</taxon>
        <taxon>Pseudomonadota</taxon>
        <taxon>Gammaproteobacteria</taxon>
        <taxon>Methylococcales</taxon>
        <taxon>Methylococcaceae</taxon>
        <taxon>Methylomonas</taxon>
    </lineage>
</organism>
<dbReference type="AlphaFoldDB" id="A0A126T3X7"/>
<comment type="function">
    <text evidence="13 15">Part of a heterotetrameric complex that catalyzes the two-step biosynthesis of anthranilate, an intermediate in the biosynthesis of L-tryptophan. In the first step, the glutamine-binding beta subunit (TrpG) of anthranilate synthase (AS) provides the glutamine amidotransferase activity which generates ammonia as a substrate that, along with chorismate, is used in the second step, catalyzed by the large alpha subunit of AS (TrpE) to produce anthranilate. In the absence of TrpG, TrpE can synthesize anthranilate directly from chorismate and high concentrations of ammonia.</text>
</comment>
<evidence type="ECO:0000256" key="4">
    <source>
        <dbReference type="ARBA" id="ARBA00011575"/>
    </source>
</evidence>
<evidence type="ECO:0000256" key="7">
    <source>
        <dbReference type="ARBA" id="ARBA00022605"/>
    </source>
</evidence>
<evidence type="ECO:0000256" key="2">
    <source>
        <dbReference type="ARBA" id="ARBA00004873"/>
    </source>
</evidence>
<evidence type="ECO:0000256" key="14">
    <source>
        <dbReference type="ARBA" id="ARBA00047683"/>
    </source>
</evidence>
<keyword evidence="8 15" id="KW-0479">Metal-binding</keyword>
<protein>
    <recommendedName>
        <fullName evidence="6 15">Anthranilate synthase component 1</fullName>
        <ecNumber evidence="5 15">4.1.3.27</ecNumber>
    </recommendedName>
</protein>
<evidence type="ECO:0000256" key="10">
    <source>
        <dbReference type="ARBA" id="ARBA00022842"/>
    </source>
</evidence>
<proteinExistence type="inferred from homology"/>
<dbReference type="STRING" id="1538553.JT25_009885"/>
<evidence type="ECO:0000256" key="8">
    <source>
        <dbReference type="ARBA" id="ARBA00022723"/>
    </source>
</evidence>
<dbReference type="InterPro" id="IPR005801">
    <property type="entry name" value="ADC_synthase"/>
</dbReference>
<evidence type="ECO:0000313" key="18">
    <source>
        <dbReference type="EMBL" id="AMK76795.1"/>
    </source>
</evidence>
<keyword evidence="10 15" id="KW-0460">Magnesium</keyword>
<dbReference type="Gene3D" id="3.60.120.10">
    <property type="entry name" value="Anthranilate synthase"/>
    <property type="match status" value="1"/>
</dbReference>
<dbReference type="UniPathway" id="UPA00035">
    <property type="reaction ID" value="UER00040"/>
</dbReference>
<reference evidence="18 19" key="1">
    <citation type="journal article" date="2015" name="Environ. Microbiol.">
        <title>Methane oxidation coupled to nitrate reduction under hypoxia by the Gammaproteobacterium Methylomonas denitrificans, sp. nov. type strain FJG1.</title>
        <authorList>
            <person name="Kits K.D."/>
            <person name="Klotz M.G."/>
            <person name="Stein L.Y."/>
        </authorList>
    </citation>
    <scope>NUCLEOTIDE SEQUENCE [LARGE SCALE GENOMIC DNA]</scope>
    <source>
        <strain evidence="18 19">FJG1</strain>
    </source>
</reference>
<dbReference type="EMBL" id="CP014476">
    <property type="protein sequence ID" value="AMK76795.1"/>
    <property type="molecule type" value="Genomic_DNA"/>
</dbReference>
<evidence type="ECO:0000256" key="6">
    <source>
        <dbReference type="ARBA" id="ARBA00020653"/>
    </source>
</evidence>
<dbReference type="GO" id="GO:0000162">
    <property type="term" value="P:L-tryptophan biosynthetic process"/>
    <property type="evidence" value="ECO:0007669"/>
    <property type="project" value="UniProtKB-UniPathway"/>
</dbReference>
<keyword evidence="7 15" id="KW-0028">Amino-acid biosynthesis</keyword>
<dbReference type="EC" id="4.1.3.27" evidence="5 15"/>
<evidence type="ECO:0000256" key="11">
    <source>
        <dbReference type="ARBA" id="ARBA00023141"/>
    </source>
</evidence>
<dbReference type="RefSeq" id="WP_036278855.1">
    <property type="nucleotide sequence ID" value="NZ_CP014476.1"/>
</dbReference>
<evidence type="ECO:0000256" key="5">
    <source>
        <dbReference type="ARBA" id="ARBA00012266"/>
    </source>
</evidence>
<comment type="cofactor">
    <cofactor evidence="1 15">
        <name>Mg(2+)</name>
        <dbReference type="ChEBI" id="CHEBI:18420"/>
    </cofactor>
</comment>
<comment type="subunit">
    <text evidence="4 15">Heterotetramer consisting of two non-identical subunits: a beta subunit (TrpG) and a large alpha subunit (TrpE).</text>
</comment>
<dbReference type="OrthoDB" id="9803598at2"/>
<dbReference type="GO" id="GO:0046872">
    <property type="term" value="F:metal ion binding"/>
    <property type="evidence" value="ECO:0007669"/>
    <property type="project" value="UniProtKB-KW"/>
</dbReference>
<evidence type="ECO:0000256" key="3">
    <source>
        <dbReference type="ARBA" id="ARBA00009562"/>
    </source>
</evidence>
<dbReference type="SUPFAM" id="SSF56322">
    <property type="entry name" value="ADC synthase"/>
    <property type="match status" value="1"/>
</dbReference>
<comment type="similarity">
    <text evidence="3 15">Belongs to the anthranilate synthase component I family.</text>
</comment>
<dbReference type="PRINTS" id="PR00095">
    <property type="entry name" value="ANTSNTHASEI"/>
</dbReference>
<comment type="catalytic activity">
    <reaction evidence="14 15">
        <text>chorismate + L-glutamine = anthranilate + pyruvate + L-glutamate + H(+)</text>
        <dbReference type="Rhea" id="RHEA:21732"/>
        <dbReference type="ChEBI" id="CHEBI:15361"/>
        <dbReference type="ChEBI" id="CHEBI:15378"/>
        <dbReference type="ChEBI" id="CHEBI:16567"/>
        <dbReference type="ChEBI" id="CHEBI:29748"/>
        <dbReference type="ChEBI" id="CHEBI:29985"/>
        <dbReference type="ChEBI" id="CHEBI:58359"/>
        <dbReference type="EC" id="4.1.3.27"/>
    </reaction>
</comment>
<dbReference type="InterPro" id="IPR015890">
    <property type="entry name" value="Chorismate_C"/>
</dbReference>
<feature type="domain" description="Chorismate-utilising enzyme C-terminal" evidence="16">
    <location>
        <begin position="222"/>
        <end position="475"/>
    </location>
</feature>
<name>A0A126T3X7_9GAMM</name>
<dbReference type="InterPro" id="IPR006805">
    <property type="entry name" value="Anth_synth_I_N"/>
</dbReference>
<dbReference type="Proteomes" id="UP000030512">
    <property type="component" value="Chromosome"/>
</dbReference>
<evidence type="ECO:0000259" key="17">
    <source>
        <dbReference type="Pfam" id="PF04715"/>
    </source>
</evidence>
<sequence length="494" mass="54759">MTPAEFTAYAQQGYNRIPICREVLADLDTPLSAYLKLADGPYSYLFESVHGGEQWGRYSIIGLPCKTRIKISGHSITVEKDGLDTQTFEHQQPLEWIEEFRQNYNVPDVPGLPRFNGGLVGYFGYETIGYIEPRLQPSGKPDPIGTPDILLMVSQDLLVFDNLSGKMLLLTHAEPSQANAYENAKARLDELVVKLRELQANPQAHPAVKHVHENDFVSGFTQQGYEDAVLKAKQYITDGDCMQVVLSQRMSIPFSASPLDLYRALRCLNPSPYMFYLNLADFHIVGSSPEILVRLEDNEITVRPIAGTRRRGETHEQDLELEKELLADPKEIAEHLMLIDLGRNDTGRVAKIGSVKLTDKMIVERYSHVMHIVSNVTGELQDGKNAFDVLAATFPAGTVSGAPKIRAMEIIDELEPVKRGIYSGAVGYISWSGNLDTAIAIRTAVIKDQTLHIQAGAGIVYDSVPRNEWDETMNKGRAVFRAVSMAEAGLGGKA</sequence>
<evidence type="ECO:0000256" key="9">
    <source>
        <dbReference type="ARBA" id="ARBA00022822"/>
    </source>
</evidence>
<comment type="pathway">
    <text evidence="2 15">Amino-acid biosynthesis; L-tryptophan biosynthesis; L-tryptophan from chorismate: step 1/5.</text>
</comment>